<dbReference type="Pfam" id="PF13173">
    <property type="entry name" value="AAA_14"/>
    <property type="match status" value="1"/>
</dbReference>
<reference evidence="3 4" key="1">
    <citation type="submission" date="2016-06" db="EMBL/GenBank/DDBJ databases">
        <title>Draft genome sequence of Flavobacterium succinicans strain DD5b.</title>
        <authorList>
            <person name="Poehlein A."/>
            <person name="Daniel R."/>
            <person name="Simeonova D.D."/>
        </authorList>
    </citation>
    <scope>NUCLEOTIDE SEQUENCE [LARGE SCALE GENOMIC DNA]</scope>
    <source>
        <strain evidence="3 4">DD5b</strain>
    </source>
</reference>
<name>A0A199XVR2_9FLAO</name>
<dbReference type="SUPFAM" id="SSF52980">
    <property type="entry name" value="Restriction endonuclease-like"/>
    <property type="match status" value="1"/>
</dbReference>
<evidence type="ECO:0000313" key="4">
    <source>
        <dbReference type="Proteomes" id="UP000093807"/>
    </source>
</evidence>
<dbReference type="Proteomes" id="UP000093807">
    <property type="component" value="Unassembled WGS sequence"/>
</dbReference>
<evidence type="ECO:0000313" key="3">
    <source>
        <dbReference type="EMBL" id="OAZ05414.1"/>
    </source>
</evidence>
<keyword evidence="4" id="KW-1185">Reference proteome</keyword>
<dbReference type="RefSeq" id="WP_064714116.1">
    <property type="nucleotide sequence ID" value="NZ_JMTM01000007.1"/>
</dbReference>
<protein>
    <submittedName>
        <fullName evidence="3">Uncharacterized protein</fullName>
    </submittedName>
</protein>
<dbReference type="InterPro" id="IPR041682">
    <property type="entry name" value="AAA_14"/>
</dbReference>
<dbReference type="EMBL" id="JMTM01000007">
    <property type="protein sequence ID" value="OAZ05414.1"/>
    <property type="molecule type" value="Genomic_DNA"/>
</dbReference>
<gene>
    <name evidence="3" type="ORF">FLB_02130</name>
</gene>
<organism evidence="3 4">
    <name type="scientific">Flavobacterium succinicans</name>
    <dbReference type="NCBI Taxonomy" id="29536"/>
    <lineage>
        <taxon>Bacteria</taxon>
        <taxon>Pseudomonadati</taxon>
        <taxon>Bacteroidota</taxon>
        <taxon>Flavobacteriia</taxon>
        <taxon>Flavobacteriales</taxon>
        <taxon>Flavobacteriaceae</taxon>
        <taxon>Flavobacterium</taxon>
    </lineage>
</organism>
<dbReference type="PATRIC" id="fig|29536.5.peg.222"/>
<dbReference type="OrthoDB" id="9801840at2"/>
<dbReference type="PANTHER" id="PTHR33295:SF20">
    <property type="entry name" value="ATPASE"/>
    <property type="match status" value="1"/>
</dbReference>
<dbReference type="Pfam" id="PF13635">
    <property type="entry name" value="DUF4143"/>
    <property type="match status" value="1"/>
</dbReference>
<feature type="domain" description="AAA" evidence="1">
    <location>
        <begin position="28"/>
        <end position="156"/>
    </location>
</feature>
<dbReference type="AlphaFoldDB" id="A0A199XVR2"/>
<feature type="domain" description="DUF4143" evidence="2">
    <location>
        <begin position="204"/>
        <end position="351"/>
    </location>
</feature>
<dbReference type="InterPro" id="IPR025420">
    <property type="entry name" value="DUF4143"/>
</dbReference>
<evidence type="ECO:0000259" key="1">
    <source>
        <dbReference type="Pfam" id="PF13173"/>
    </source>
</evidence>
<evidence type="ECO:0000259" key="2">
    <source>
        <dbReference type="Pfam" id="PF13635"/>
    </source>
</evidence>
<sequence>MTAILYPEQIQARNHYIDRVRPFVGQNIIKVLTGQRRVGKSYLLFQIMQEIEKSATAQILYINKEDLAFSFLKTAEDLHRYVVENKSKTGKTAVFIDEIQDIENFGSALRSLLLHPYLDLYCTGSNANLLSGDIAGYLSGRYIEIVVYSLSYTEFLDFHHLESNSQNLDKYIKYGGLPYLKHLPLEENIVFEYLKNIYATIVYRDIINRFAVRNTPFLEQLVLFLAGNTGSIFSSKKISDFLKSQQVKMLPKQVQTYISYLTNAFLIHKVVRYDLIGKRVFEFGDKYYFENLGIRNGICGYRLEDRGKLLENAVYNHLLFKGYKVSVGKLDQLEIDFIAQKGGETHYFQVALTLNAPKTIEREFGNLAAIKDNYPKTVITFDAFSGNTYGGINAISLEEFLLS</sequence>
<accession>A0A199XVR2</accession>
<dbReference type="InterPro" id="IPR027417">
    <property type="entry name" value="P-loop_NTPase"/>
</dbReference>
<comment type="caution">
    <text evidence="3">The sequence shown here is derived from an EMBL/GenBank/DDBJ whole genome shotgun (WGS) entry which is preliminary data.</text>
</comment>
<dbReference type="SUPFAM" id="SSF52540">
    <property type="entry name" value="P-loop containing nucleoside triphosphate hydrolases"/>
    <property type="match status" value="1"/>
</dbReference>
<dbReference type="InterPro" id="IPR011335">
    <property type="entry name" value="Restrct_endonuc-II-like"/>
</dbReference>
<dbReference type="PANTHER" id="PTHR33295">
    <property type="entry name" value="ATPASE"/>
    <property type="match status" value="1"/>
</dbReference>
<proteinExistence type="predicted"/>